<protein>
    <submittedName>
        <fullName evidence="1">DUF541 domain-containing protein</fullName>
    </submittedName>
</protein>
<dbReference type="Pfam" id="PF04402">
    <property type="entry name" value="SIMPL"/>
    <property type="match status" value="1"/>
</dbReference>
<evidence type="ECO:0000313" key="2">
    <source>
        <dbReference type="Proteomes" id="UP000658690"/>
    </source>
</evidence>
<sequence length="232" mass="25324">MPSLERSPSMCNYPVNKSASFSHYKSPHTIEVLGTGTAAAAPDRAVVVLGAITEGPVLPAVQTENAKIVTTIIQSLLKLNIPREKIQTYDFGIEIQYDYQEGKQIFRGYKVTHLLQITNDRVELTGIIVDTAVSSGANNITDIKFTTSQPGFYENQALSLAIRNAHQKAVTIANTLGVTLVTVPSQIQEITGTAEPIPYAATMLSKSTVTPIQPGQLTIYAKVRVWYQFADR</sequence>
<dbReference type="InterPro" id="IPR007497">
    <property type="entry name" value="SIMPL/DUF541"/>
</dbReference>
<proteinExistence type="predicted"/>
<dbReference type="Proteomes" id="UP000658690">
    <property type="component" value="Unassembled WGS sequence"/>
</dbReference>
<accession>A0ABX1YXR6</accession>
<dbReference type="InterPro" id="IPR052022">
    <property type="entry name" value="26kDa_periplasmic_antigen"/>
</dbReference>
<dbReference type="Gene3D" id="3.30.70.2970">
    <property type="entry name" value="Protein of unknown function (DUF541), domain 2"/>
    <property type="match status" value="1"/>
</dbReference>
<gene>
    <name evidence="1" type="ORF">GC102_08265</name>
</gene>
<reference evidence="1 2" key="1">
    <citation type="submission" date="2019-10" db="EMBL/GenBank/DDBJ databases">
        <title>Description of Paenibacillus choica sp. nov.</title>
        <authorList>
            <person name="Carlier A."/>
            <person name="Qi S."/>
        </authorList>
    </citation>
    <scope>NUCLEOTIDE SEQUENCE [LARGE SCALE GENOMIC DNA]</scope>
    <source>
        <strain evidence="1 2">LMG 31460</strain>
    </source>
</reference>
<dbReference type="EMBL" id="WHOC01000045">
    <property type="protein sequence ID" value="NOU85766.1"/>
    <property type="molecule type" value="Genomic_DNA"/>
</dbReference>
<name>A0ABX1YXR6_9BACL</name>
<dbReference type="PANTHER" id="PTHR34387">
    <property type="entry name" value="SLR1258 PROTEIN"/>
    <property type="match status" value="1"/>
</dbReference>
<organism evidence="1 2">
    <name type="scientific">Paenibacillus germinis</name>
    <dbReference type="NCBI Taxonomy" id="2654979"/>
    <lineage>
        <taxon>Bacteria</taxon>
        <taxon>Bacillati</taxon>
        <taxon>Bacillota</taxon>
        <taxon>Bacilli</taxon>
        <taxon>Bacillales</taxon>
        <taxon>Paenibacillaceae</taxon>
        <taxon>Paenibacillus</taxon>
    </lineage>
</organism>
<dbReference type="PANTHER" id="PTHR34387:SF1">
    <property type="entry name" value="PERIPLASMIC IMMUNOGENIC PROTEIN"/>
    <property type="match status" value="1"/>
</dbReference>
<comment type="caution">
    <text evidence="1">The sequence shown here is derived from an EMBL/GenBank/DDBJ whole genome shotgun (WGS) entry which is preliminary data.</text>
</comment>
<keyword evidence="2" id="KW-1185">Reference proteome</keyword>
<dbReference type="Gene3D" id="3.30.110.170">
    <property type="entry name" value="Protein of unknown function (DUF541), domain 1"/>
    <property type="match status" value="1"/>
</dbReference>
<evidence type="ECO:0000313" key="1">
    <source>
        <dbReference type="EMBL" id="NOU85766.1"/>
    </source>
</evidence>